<evidence type="ECO:0000256" key="4">
    <source>
        <dbReference type="ARBA" id="ARBA00023277"/>
    </source>
</evidence>
<dbReference type="SUPFAM" id="SSF49785">
    <property type="entry name" value="Galactose-binding domain-like"/>
    <property type="match status" value="1"/>
</dbReference>
<feature type="domain" description="Fibronectin type-III" evidence="9">
    <location>
        <begin position="493"/>
        <end position="580"/>
    </location>
</feature>
<evidence type="ECO:0000256" key="8">
    <source>
        <dbReference type="SAM" id="SignalP"/>
    </source>
</evidence>
<dbReference type="GO" id="GO:0030247">
    <property type="term" value="F:polysaccharide binding"/>
    <property type="evidence" value="ECO:0007669"/>
    <property type="project" value="UniProtKB-UniRule"/>
</dbReference>
<dbReference type="SMART" id="SM00637">
    <property type="entry name" value="CBD_II"/>
    <property type="match status" value="1"/>
</dbReference>
<dbReference type="RefSeq" id="WP_063737677.1">
    <property type="nucleotide sequence ID" value="NZ_BSRX01000014.1"/>
</dbReference>
<sequence>MSPRTRFRSRLLGLTLSAALALPAAAVLQPGAAQAADAGSTRVYQAEDGTLNGVTAGTSVTGFQGTGYVEGFDQASDSLTVTVPDSPGGLYSLSVRYAGPYGDKKANLLVNGSGVGEVSLPATTAWTDAAAGNVLLKAGTNTVTISNDWGWYLIDSVSLTPAPARPPHAVTGELTDPQATPEAKSLMKYLTANYGKNILSGQQDAAHEQWIEANVGKAPAVEGLDMMDYTPSRVERGTTGQDTDNAIAWDKRGGIVAFCWHWNAPSGLIDQPGKEWWRGFYTDSTTFDVQAALADPTSEDYKLLLRDIDAISVQLKRLQDAGVPVIWRPLHEAEGGWFWWGAKGPESAKALYRLVHDRLTEVDGIHNLIWQWNSVDPAWYPGDDVVDVVSADSYPTAGDHGPVALTYDRELALTGDTKVAALSEVGTVPDPDLLRAYRADWSYFVAWAGFEQDTSSNSLDFLKRVYDDPYVVTLDELGDFKHTGGGTGGDTTAPTAPTGLTGTATASAAALSWTASTDDTGVTGYDVYRGGSKVAGVTGTSYTDTGLTAGTAYTYTVKARDAAGNTSAASAPVTVTTTGTTGPGDKGCTATYTTTSGWGSGFTAAVTVKAGSSAVTSWKVTWTYAGDQKVTNAWNATVTQTGASVSAVNAGYNGSVAAGGSTSFGFQGTRTGANTVPTVTCTAS</sequence>
<dbReference type="InterPro" id="IPR036116">
    <property type="entry name" value="FN3_sf"/>
</dbReference>
<keyword evidence="4" id="KW-0119">Carbohydrate metabolism</keyword>
<dbReference type="Gene3D" id="2.60.40.290">
    <property type="match status" value="1"/>
</dbReference>
<dbReference type="PANTHER" id="PTHR40079:SF4">
    <property type="entry name" value="GH26 DOMAIN-CONTAINING PROTEIN-RELATED"/>
    <property type="match status" value="1"/>
</dbReference>
<dbReference type="Gene3D" id="2.60.40.10">
    <property type="entry name" value="Immunoglobulins"/>
    <property type="match status" value="1"/>
</dbReference>
<dbReference type="GO" id="GO:0006080">
    <property type="term" value="P:substituted mannan metabolic process"/>
    <property type="evidence" value="ECO:0007669"/>
    <property type="project" value="InterPro"/>
</dbReference>
<dbReference type="PROSITE" id="PS51318">
    <property type="entry name" value="TAT"/>
    <property type="match status" value="1"/>
</dbReference>
<evidence type="ECO:0000256" key="6">
    <source>
        <dbReference type="ARBA" id="ARBA00023326"/>
    </source>
</evidence>
<dbReference type="PROSITE" id="PS51175">
    <property type="entry name" value="CBM6"/>
    <property type="match status" value="1"/>
</dbReference>
<dbReference type="InterPro" id="IPR000805">
    <property type="entry name" value="Glyco_hydro_26"/>
</dbReference>
<evidence type="ECO:0000259" key="11">
    <source>
        <dbReference type="PROSITE" id="PS51175"/>
    </source>
</evidence>
<dbReference type="InterPro" id="IPR008979">
    <property type="entry name" value="Galactose-bd-like_sf"/>
</dbReference>
<organism evidence="13 14">
    <name type="scientific">Kitasatospora phosalacinea</name>
    <dbReference type="NCBI Taxonomy" id="2065"/>
    <lineage>
        <taxon>Bacteria</taxon>
        <taxon>Bacillati</taxon>
        <taxon>Actinomycetota</taxon>
        <taxon>Actinomycetes</taxon>
        <taxon>Kitasatosporales</taxon>
        <taxon>Streptomycetaceae</taxon>
        <taxon>Kitasatospora</taxon>
    </lineage>
</organism>
<dbReference type="InterPro" id="IPR013783">
    <property type="entry name" value="Ig-like_fold"/>
</dbReference>
<dbReference type="GO" id="GO:0016985">
    <property type="term" value="F:mannan endo-1,4-beta-mannosidase activity"/>
    <property type="evidence" value="ECO:0007669"/>
    <property type="project" value="InterPro"/>
</dbReference>
<dbReference type="Pfam" id="PF00553">
    <property type="entry name" value="CBM_2"/>
    <property type="match status" value="1"/>
</dbReference>
<dbReference type="AlphaFoldDB" id="A0A9W6UP66"/>
<evidence type="ECO:0000256" key="5">
    <source>
        <dbReference type="ARBA" id="ARBA00023295"/>
    </source>
</evidence>
<feature type="active site" description="Proton donor" evidence="7">
    <location>
        <position position="332"/>
    </location>
</feature>
<dbReference type="InterPro" id="IPR017853">
    <property type="entry name" value="GH"/>
</dbReference>
<dbReference type="PANTHER" id="PTHR40079">
    <property type="entry name" value="MANNAN ENDO-1,4-BETA-MANNOSIDASE E-RELATED"/>
    <property type="match status" value="1"/>
</dbReference>
<evidence type="ECO:0000256" key="7">
    <source>
        <dbReference type="PROSITE-ProRule" id="PRU01100"/>
    </source>
</evidence>
<dbReference type="Gene3D" id="3.20.20.80">
    <property type="entry name" value="Glycosidases"/>
    <property type="match status" value="1"/>
</dbReference>
<dbReference type="InterPro" id="IPR001919">
    <property type="entry name" value="CBD2"/>
</dbReference>
<dbReference type="GO" id="GO:0000272">
    <property type="term" value="P:polysaccharide catabolic process"/>
    <property type="evidence" value="ECO:0007669"/>
    <property type="project" value="UniProtKB-KW"/>
</dbReference>
<comment type="similarity">
    <text evidence="1 7">Belongs to the glycosyl hydrolase 26 family.</text>
</comment>
<dbReference type="EMBL" id="BSRX01000014">
    <property type="protein sequence ID" value="GLW54852.1"/>
    <property type="molecule type" value="Genomic_DNA"/>
</dbReference>
<dbReference type="PROSITE" id="PS51764">
    <property type="entry name" value="GH26"/>
    <property type="match status" value="1"/>
</dbReference>
<dbReference type="SUPFAM" id="SSF49265">
    <property type="entry name" value="Fibronectin type III"/>
    <property type="match status" value="1"/>
</dbReference>
<dbReference type="InterPro" id="IPR022790">
    <property type="entry name" value="GH26_dom"/>
</dbReference>
<keyword evidence="6" id="KW-0624">Polysaccharide degradation</keyword>
<dbReference type="Gene3D" id="2.60.120.260">
    <property type="entry name" value="Galactose-binding domain-like"/>
    <property type="match status" value="1"/>
</dbReference>
<dbReference type="SMART" id="SM00060">
    <property type="entry name" value="FN3"/>
    <property type="match status" value="1"/>
</dbReference>
<proteinExistence type="inferred from homology"/>
<protein>
    <recommendedName>
        <fullName evidence="15">Mannan endo-1,4-beta-mannosidase</fullName>
    </recommendedName>
</protein>
<dbReference type="PROSITE" id="PS50853">
    <property type="entry name" value="FN3"/>
    <property type="match status" value="1"/>
</dbReference>
<keyword evidence="5 7" id="KW-0326">Glycosidase</keyword>
<dbReference type="InterPro" id="IPR012291">
    <property type="entry name" value="CBM2_carb-bd_dom_sf"/>
</dbReference>
<feature type="signal peptide" evidence="8">
    <location>
        <begin position="1"/>
        <end position="35"/>
    </location>
</feature>
<evidence type="ECO:0000313" key="13">
    <source>
        <dbReference type="EMBL" id="GLW54852.1"/>
    </source>
</evidence>
<evidence type="ECO:0000256" key="2">
    <source>
        <dbReference type="ARBA" id="ARBA00022729"/>
    </source>
</evidence>
<dbReference type="PRINTS" id="PR00739">
    <property type="entry name" value="GLHYDRLASE26"/>
</dbReference>
<dbReference type="CDD" id="cd04086">
    <property type="entry name" value="CBM35_mannanase-like"/>
    <property type="match status" value="1"/>
</dbReference>
<evidence type="ECO:0000313" key="14">
    <source>
        <dbReference type="Proteomes" id="UP001165143"/>
    </source>
</evidence>
<dbReference type="SUPFAM" id="SSF51445">
    <property type="entry name" value="(Trans)glycosidases"/>
    <property type="match status" value="1"/>
</dbReference>
<dbReference type="Pfam" id="PF02156">
    <property type="entry name" value="Glyco_hydro_26"/>
    <property type="match status" value="1"/>
</dbReference>
<evidence type="ECO:0000259" key="10">
    <source>
        <dbReference type="PROSITE" id="PS51173"/>
    </source>
</evidence>
<dbReference type="SUPFAM" id="SSF49384">
    <property type="entry name" value="Carbohydrate-binding domain"/>
    <property type="match status" value="1"/>
</dbReference>
<feature type="chain" id="PRO_5040898961" description="Mannan endo-1,4-beta-mannosidase" evidence="8">
    <location>
        <begin position="36"/>
        <end position="684"/>
    </location>
</feature>
<evidence type="ECO:0000259" key="9">
    <source>
        <dbReference type="PROSITE" id="PS50853"/>
    </source>
</evidence>
<feature type="active site" description="Nucleophile" evidence="7">
    <location>
        <position position="424"/>
    </location>
</feature>
<feature type="domain" description="CBM6" evidence="11">
    <location>
        <begin position="42"/>
        <end position="160"/>
    </location>
</feature>
<name>A0A9W6UP66_9ACTN</name>
<dbReference type="CDD" id="cd00063">
    <property type="entry name" value="FN3"/>
    <property type="match status" value="1"/>
</dbReference>
<evidence type="ECO:0000256" key="3">
    <source>
        <dbReference type="ARBA" id="ARBA00022801"/>
    </source>
</evidence>
<dbReference type="PROSITE" id="PS51173">
    <property type="entry name" value="CBM2"/>
    <property type="match status" value="1"/>
</dbReference>
<evidence type="ECO:0000256" key="1">
    <source>
        <dbReference type="ARBA" id="ARBA00007754"/>
    </source>
</evidence>
<dbReference type="Pfam" id="PF16990">
    <property type="entry name" value="CBM_35"/>
    <property type="match status" value="1"/>
</dbReference>
<evidence type="ECO:0008006" key="15">
    <source>
        <dbReference type="Google" id="ProtNLM"/>
    </source>
</evidence>
<evidence type="ECO:0000259" key="12">
    <source>
        <dbReference type="PROSITE" id="PS51764"/>
    </source>
</evidence>
<dbReference type="InterPro" id="IPR006311">
    <property type="entry name" value="TAT_signal"/>
</dbReference>
<dbReference type="InterPro" id="IPR008965">
    <property type="entry name" value="CBM2/CBM3_carb-bd_dom_sf"/>
</dbReference>
<dbReference type="Proteomes" id="UP001165143">
    <property type="component" value="Unassembled WGS sequence"/>
</dbReference>
<keyword evidence="2 8" id="KW-0732">Signal</keyword>
<dbReference type="Pfam" id="PF00041">
    <property type="entry name" value="fn3"/>
    <property type="match status" value="1"/>
</dbReference>
<feature type="domain" description="CBM2" evidence="10">
    <location>
        <begin position="581"/>
        <end position="684"/>
    </location>
</feature>
<dbReference type="InterPro" id="IPR005084">
    <property type="entry name" value="CBM6"/>
</dbReference>
<comment type="caution">
    <text evidence="13">The sequence shown here is derived from an EMBL/GenBank/DDBJ whole genome shotgun (WGS) entry which is preliminary data.</text>
</comment>
<feature type="domain" description="GH26" evidence="12">
    <location>
        <begin position="181"/>
        <end position="475"/>
    </location>
</feature>
<dbReference type="InterPro" id="IPR003961">
    <property type="entry name" value="FN3_dom"/>
</dbReference>
<reference evidence="13" key="1">
    <citation type="submission" date="2023-02" db="EMBL/GenBank/DDBJ databases">
        <title>Kitasatospora phosalacinea NBRC 14362.</title>
        <authorList>
            <person name="Ichikawa N."/>
            <person name="Sato H."/>
            <person name="Tonouchi N."/>
        </authorList>
    </citation>
    <scope>NUCLEOTIDE SEQUENCE</scope>
    <source>
        <strain evidence="13">NBRC 14362</strain>
    </source>
</reference>
<gene>
    <name evidence="13" type="ORF">Kpho01_28630</name>
</gene>
<keyword evidence="3 7" id="KW-0378">Hydrolase</keyword>
<accession>A0A9W6UP66</accession>